<proteinExistence type="predicted"/>
<sequence>MPALGFLNPWLYSQGYKALNDIVIGSSSGCGTTGFAAAKGWDPVTGLGTPNFPAMQRAMPSQDTLSSRPEPTYCKSSIMRSVKLIQISQDFSTKKDL</sequence>
<dbReference type="GO" id="GO:0006508">
    <property type="term" value="P:proteolysis"/>
    <property type="evidence" value="ECO:0007669"/>
    <property type="project" value="InterPro"/>
</dbReference>
<gene>
    <name evidence="1" type="ORF">PGTUg99_014433</name>
</gene>
<dbReference type="Proteomes" id="UP000325313">
    <property type="component" value="Unassembled WGS sequence"/>
</dbReference>
<dbReference type="GO" id="GO:0008240">
    <property type="term" value="F:tripeptidyl-peptidase activity"/>
    <property type="evidence" value="ECO:0007669"/>
    <property type="project" value="TreeGrafter"/>
</dbReference>
<name>A0A5B0RXL5_PUCGR</name>
<organism evidence="1 2">
    <name type="scientific">Puccinia graminis f. sp. tritici</name>
    <dbReference type="NCBI Taxonomy" id="56615"/>
    <lineage>
        <taxon>Eukaryota</taxon>
        <taxon>Fungi</taxon>
        <taxon>Dikarya</taxon>
        <taxon>Basidiomycota</taxon>
        <taxon>Pucciniomycotina</taxon>
        <taxon>Pucciniomycetes</taxon>
        <taxon>Pucciniales</taxon>
        <taxon>Pucciniaceae</taxon>
        <taxon>Puccinia</taxon>
    </lineage>
</organism>
<dbReference type="SUPFAM" id="SSF52743">
    <property type="entry name" value="Subtilisin-like"/>
    <property type="match status" value="1"/>
</dbReference>
<reference evidence="1 2" key="1">
    <citation type="submission" date="2019-05" db="EMBL/GenBank/DDBJ databases">
        <title>Emergence of the Ug99 lineage of the wheat stem rust pathogen through somatic hybridization.</title>
        <authorList>
            <person name="Li F."/>
            <person name="Upadhyaya N.M."/>
            <person name="Sperschneider J."/>
            <person name="Matny O."/>
            <person name="Nguyen-Phuc H."/>
            <person name="Mago R."/>
            <person name="Raley C."/>
            <person name="Miller M.E."/>
            <person name="Silverstein K.A.T."/>
            <person name="Henningsen E."/>
            <person name="Hirsch C.D."/>
            <person name="Visser B."/>
            <person name="Pretorius Z.A."/>
            <person name="Steffenson B.J."/>
            <person name="Schwessinger B."/>
            <person name="Dodds P.N."/>
            <person name="Figueroa M."/>
        </authorList>
    </citation>
    <scope>NUCLEOTIDE SEQUENCE [LARGE SCALE GENOMIC DNA]</scope>
    <source>
        <strain evidence="1 2">Ug99</strain>
    </source>
</reference>
<dbReference type="InterPro" id="IPR050819">
    <property type="entry name" value="Tripeptidyl-peptidase_I"/>
</dbReference>
<dbReference type="GO" id="GO:0004252">
    <property type="term" value="F:serine-type endopeptidase activity"/>
    <property type="evidence" value="ECO:0007669"/>
    <property type="project" value="InterPro"/>
</dbReference>
<comment type="caution">
    <text evidence="1">The sequence shown here is derived from an EMBL/GenBank/DDBJ whole genome shotgun (WGS) entry which is preliminary data.</text>
</comment>
<evidence type="ECO:0008006" key="3">
    <source>
        <dbReference type="Google" id="ProtNLM"/>
    </source>
</evidence>
<dbReference type="InterPro" id="IPR036852">
    <property type="entry name" value="Peptidase_S8/S53_dom_sf"/>
</dbReference>
<dbReference type="PANTHER" id="PTHR14218">
    <property type="entry name" value="PROTEASE S8 TRIPEPTIDYL PEPTIDASE I CLN2"/>
    <property type="match status" value="1"/>
</dbReference>
<accession>A0A5B0RXL5</accession>
<protein>
    <recommendedName>
        <fullName evidence="3">Peptidase S53 domain-containing protein</fullName>
    </recommendedName>
</protein>
<dbReference type="PANTHER" id="PTHR14218:SF15">
    <property type="entry name" value="TRIPEPTIDYL-PEPTIDASE 1"/>
    <property type="match status" value="1"/>
</dbReference>
<dbReference type="EMBL" id="VDEP01000113">
    <property type="protein sequence ID" value="KAA1130118.1"/>
    <property type="molecule type" value="Genomic_DNA"/>
</dbReference>
<dbReference type="AlphaFoldDB" id="A0A5B0RXL5"/>
<dbReference type="Gene3D" id="3.40.50.200">
    <property type="entry name" value="Peptidase S8/S53 domain"/>
    <property type="match status" value="1"/>
</dbReference>
<evidence type="ECO:0000313" key="2">
    <source>
        <dbReference type="Proteomes" id="UP000325313"/>
    </source>
</evidence>
<evidence type="ECO:0000313" key="1">
    <source>
        <dbReference type="EMBL" id="KAA1130118.1"/>
    </source>
</evidence>